<protein>
    <submittedName>
        <fullName evidence="1">Uncharacterized protein</fullName>
    </submittedName>
</protein>
<reference evidence="1" key="1">
    <citation type="journal article" date="2013" name="J. Plant Res.">
        <title>Effect of fungi and light on seed germination of three Opuntia species from semiarid lands of central Mexico.</title>
        <authorList>
            <person name="Delgado-Sanchez P."/>
            <person name="Jimenez-Bremont J.F."/>
            <person name="Guerrero-Gonzalez Mde L."/>
            <person name="Flores J."/>
        </authorList>
    </citation>
    <scope>NUCLEOTIDE SEQUENCE</scope>
    <source>
        <tissue evidence="1">Cladode</tissue>
    </source>
</reference>
<proteinExistence type="predicted"/>
<organism evidence="1">
    <name type="scientific">Opuntia streptacantha</name>
    <name type="common">Prickly pear cactus</name>
    <name type="synonym">Opuntia cardona</name>
    <dbReference type="NCBI Taxonomy" id="393608"/>
    <lineage>
        <taxon>Eukaryota</taxon>
        <taxon>Viridiplantae</taxon>
        <taxon>Streptophyta</taxon>
        <taxon>Embryophyta</taxon>
        <taxon>Tracheophyta</taxon>
        <taxon>Spermatophyta</taxon>
        <taxon>Magnoliopsida</taxon>
        <taxon>eudicotyledons</taxon>
        <taxon>Gunneridae</taxon>
        <taxon>Pentapetalae</taxon>
        <taxon>Caryophyllales</taxon>
        <taxon>Cactineae</taxon>
        <taxon>Cactaceae</taxon>
        <taxon>Opuntioideae</taxon>
        <taxon>Opuntia</taxon>
    </lineage>
</organism>
<accession>A0A7C9CWR4</accession>
<reference evidence="1" key="2">
    <citation type="submission" date="2020-07" db="EMBL/GenBank/DDBJ databases">
        <authorList>
            <person name="Vera ALvarez R."/>
            <person name="Arias-Moreno D.M."/>
            <person name="Jimenez-Jacinto V."/>
            <person name="Jimenez-Bremont J.F."/>
            <person name="Swaminathan K."/>
            <person name="Moose S.P."/>
            <person name="Guerrero-Gonzalez M.L."/>
            <person name="Marino-Ramirez L."/>
            <person name="Landsman D."/>
            <person name="Rodriguez-Kessler M."/>
            <person name="Delgado-Sanchez P."/>
        </authorList>
    </citation>
    <scope>NUCLEOTIDE SEQUENCE</scope>
    <source>
        <tissue evidence="1">Cladode</tissue>
    </source>
</reference>
<name>A0A7C9CWR4_OPUST</name>
<dbReference type="EMBL" id="GISG01053676">
    <property type="protein sequence ID" value="MBA4625883.1"/>
    <property type="molecule type" value="Transcribed_RNA"/>
</dbReference>
<sequence length="109" mass="12753">MKRNDEDNVVNLSWLKRRRERLNYRRRTGGNGKRGLSVRWQQLPERGSGLRDLQSCSALKKRKRKLLPENPPRPPSFMLLAAFYQRGQGTGGFSELTPFPPYIYVSFWA</sequence>
<evidence type="ECO:0000313" key="1">
    <source>
        <dbReference type="EMBL" id="MBA4625883.1"/>
    </source>
</evidence>
<dbReference type="AlphaFoldDB" id="A0A7C9CWR4"/>